<dbReference type="CDD" id="cd10449">
    <property type="entry name" value="GIY-YIG_SLX1_like"/>
    <property type="match status" value="1"/>
</dbReference>
<dbReference type="InterPro" id="IPR050190">
    <property type="entry name" value="UPF0213_domain"/>
</dbReference>
<evidence type="ECO:0000313" key="4">
    <source>
        <dbReference type="Proteomes" id="UP000034881"/>
    </source>
</evidence>
<evidence type="ECO:0000259" key="2">
    <source>
        <dbReference type="PROSITE" id="PS50164"/>
    </source>
</evidence>
<organism evidence="3 4">
    <name type="scientific">Candidatus Daviesbacteria bacterium GW2011_GWC2_40_12</name>
    <dbReference type="NCBI Taxonomy" id="1618431"/>
    <lineage>
        <taxon>Bacteria</taxon>
        <taxon>Candidatus Daviesiibacteriota</taxon>
    </lineage>
</organism>
<reference evidence="3 4" key="1">
    <citation type="journal article" date="2015" name="Nature">
        <title>rRNA introns, odd ribosomes, and small enigmatic genomes across a large radiation of phyla.</title>
        <authorList>
            <person name="Brown C.T."/>
            <person name="Hug L.A."/>
            <person name="Thomas B.C."/>
            <person name="Sharon I."/>
            <person name="Castelle C.J."/>
            <person name="Singh A."/>
            <person name="Wilkins M.J."/>
            <person name="Williams K.H."/>
            <person name="Banfield J.F."/>
        </authorList>
    </citation>
    <scope>NUCLEOTIDE SEQUENCE [LARGE SCALE GENOMIC DNA]</scope>
</reference>
<evidence type="ECO:0000256" key="1">
    <source>
        <dbReference type="ARBA" id="ARBA00007435"/>
    </source>
</evidence>
<dbReference type="Gene3D" id="3.40.1440.10">
    <property type="entry name" value="GIY-YIG endonuclease"/>
    <property type="match status" value="1"/>
</dbReference>
<evidence type="ECO:0000313" key="3">
    <source>
        <dbReference type="EMBL" id="KKR41073.1"/>
    </source>
</evidence>
<comment type="caution">
    <text evidence="3">The sequence shown here is derived from an EMBL/GenBank/DDBJ whole genome shotgun (WGS) entry which is preliminary data.</text>
</comment>
<dbReference type="PANTHER" id="PTHR34477:SF1">
    <property type="entry name" value="UPF0213 PROTEIN YHBQ"/>
    <property type="match status" value="1"/>
</dbReference>
<accession>A0A0G0QLQ8</accession>
<dbReference type="SUPFAM" id="SSF82771">
    <property type="entry name" value="GIY-YIG endonuclease"/>
    <property type="match status" value="1"/>
</dbReference>
<name>A0A0G0QLQ8_9BACT</name>
<dbReference type="Proteomes" id="UP000034881">
    <property type="component" value="Unassembled WGS sequence"/>
</dbReference>
<dbReference type="InterPro" id="IPR000305">
    <property type="entry name" value="GIY-YIG_endonuc"/>
</dbReference>
<dbReference type="PROSITE" id="PS50164">
    <property type="entry name" value="GIY_YIG"/>
    <property type="match status" value="1"/>
</dbReference>
<dbReference type="PANTHER" id="PTHR34477">
    <property type="entry name" value="UPF0213 PROTEIN YHBQ"/>
    <property type="match status" value="1"/>
</dbReference>
<feature type="domain" description="GIY-YIG" evidence="2">
    <location>
        <begin position="1"/>
        <end position="77"/>
    </location>
</feature>
<proteinExistence type="inferred from homology"/>
<protein>
    <recommendedName>
        <fullName evidence="2">GIY-YIG domain-containing protein</fullName>
    </recommendedName>
</protein>
<dbReference type="AlphaFoldDB" id="A0A0G0QLQ8"/>
<gene>
    <name evidence="3" type="ORF">UT77_C0016G0027</name>
</gene>
<sequence>MYFIYILQSLKDQRTYVGYTDNVERRLIQHNSGYVRSTKHRIPFKLVFTEEFEIPAEAKRRELYWKSGAGRRQLKEYFDK</sequence>
<dbReference type="EMBL" id="LBYB01000016">
    <property type="protein sequence ID" value="KKR41073.1"/>
    <property type="molecule type" value="Genomic_DNA"/>
</dbReference>
<dbReference type="InterPro" id="IPR035901">
    <property type="entry name" value="GIY-YIG_endonuc_sf"/>
</dbReference>
<dbReference type="Pfam" id="PF01541">
    <property type="entry name" value="GIY-YIG"/>
    <property type="match status" value="1"/>
</dbReference>
<comment type="similarity">
    <text evidence="1">Belongs to the UPF0213 family.</text>
</comment>